<evidence type="ECO:0000313" key="6">
    <source>
        <dbReference type="EMBL" id="GAA4011289.1"/>
    </source>
</evidence>
<dbReference type="Pfam" id="PF13458">
    <property type="entry name" value="Peripla_BP_6"/>
    <property type="match status" value="1"/>
</dbReference>
<dbReference type="PANTHER" id="PTHR30483">
    <property type="entry name" value="LEUCINE-SPECIFIC-BINDING PROTEIN"/>
    <property type="match status" value="1"/>
</dbReference>
<evidence type="ECO:0000256" key="3">
    <source>
        <dbReference type="ARBA" id="ARBA00022729"/>
    </source>
</evidence>
<evidence type="ECO:0000256" key="2">
    <source>
        <dbReference type="ARBA" id="ARBA00022448"/>
    </source>
</evidence>
<dbReference type="InterPro" id="IPR028081">
    <property type="entry name" value="Leu-bd"/>
</dbReference>
<comment type="caution">
    <text evidence="6">The sequence shown here is derived from an EMBL/GenBank/DDBJ whole genome shotgun (WGS) entry which is preliminary data.</text>
</comment>
<proteinExistence type="inferred from homology"/>
<dbReference type="Gene3D" id="3.40.50.2300">
    <property type="match status" value="2"/>
</dbReference>
<name>A0ABP7SGA8_9BURK</name>
<sequence length="385" mass="41277">MPARAQIGPSPTIRIGVSGPFSGGSGPLGESMRNGIRLAVDEINNIGGINGQKFELIERDDEARVDLGAKIADELVRQRVTATIGIANTGVGLASIDAYQKAAIPLLIAVSTGTTLTKKYAPPATPANYIFRISPTLDLEARALVMELKRRKLTAVSWLADATAYGDAGTAAFTQESLSGGITLSSHERFKVGDTDMSAQVGRAMQSGSQALVVWGIGPELAVIARNREALKWKAPMMGSWTFSSRNFIDGAGKAGEGVLMPQTFIQDLGSSSKNSFLLAYKRMFKTDLIASPMSAAQGYDGMHLLYRAIRQANSGDGSKIRAAMENLETRYQGVITSYSHPFTALDHDAITLNMLWIGKIAGGRIDYADSEDQRRGAVLRFKGK</sequence>
<accession>A0ABP7SGA8</accession>
<keyword evidence="3" id="KW-0732">Signal</keyword>
<reference evidence="7" key="1">
    <citation type="journal article" date="2019" name="Int. J. Syst. Evol. Microbiol.">
        <title>The Global Catalogue of Microorganisms (GCM) 10K type strain sequencing project: providing services to taxonomists for standard genome sequencing and annotation.</title>
        <authorList>
            <consortium name="The Broad Institute Genomics Platform"/>
            <consortium name="The Broad Institute Genome Sequencing Center for Infectious Disease"/>
            <person name="Wu L."/>
            <person name="Ma J."/>
        </authorList>
    </citation>
    <scope>NUCLEOTIDE SEQUENCE [LARGE SCALE GENOMIC DNA]</scope>
    <source>
        <strain evidence="7">JCM 16673</strain>
    </source>
</reference>
<dbReference type="CDD" id="cd06335">
    <property type="entry name" value="PBP1_ABC_ligand_binding-like"/>
    <property type="match status" value="1"/>
</dbReference>
<dbReference type="Proteomes" id="UP001501353">
    <property type="component" value="Unassembled WGS sequence"/>
</dbReference>
<keyword evidence="2" id="KW-0813">Transport</keyword>
<comment type="similarity">
    <text evidence="1">Belongs to the leucine-binding protein family.</text>
</comment>
<dbReference type="EMBL" id="BAAAZE010000001">
    <property type="protein sequence ID" value="GAA4011289.1"/>
    <property type="molecule type" value="Genomic_DNA"/>
</dbReference>
<evidence type="ECO:0000259" key="5">
    <source>
        <dbReference type="Pfam" id="PF13458"/>
    </source>
</evidence>
<gene>
    <name evidence="6" type="ORF">GCM10022212_00330</name>
</gene>
<dbReference type="PRINTS" id="PR00337">
    <property type="entry name" value="LEUILEVALBP"/>
</dbReference>
<keyword evidence="4" id="KW-0029">Amino-acid transport</keyword>
<dbReference type="PANTHER" id="PTHR30483:SF6">
    <property type="entry name" value="PERIPLASMIC BINDING PROTEIN OF ABC TRANSPORTER FOR NATURAL AMINO ACIDS"/>
    <property type="match status" value="1"/>
</dbReference>
<evidence type="ECO:0000256" key="4">
    <source>
        <dbReference type="ARBA" id="ARBA00022970"/>
    </source>
</evidence>
<protein>
    <submittedName>
        <fullName evidence="6">ABC transporter substrate-binding protein</fullName>
    </submittedName>
</protein>
<evidence type="ECO:0000256" key="1">
    <source>
        <dbReference type="ARBA" id="ARBA00010062"/>
    </source>
</evidence>
<keyword evidence="7" id="KW-1185">Reference proteome</keyword>
<evidence type="ECO:0000313" key="7">
    <source>
        <dbReference type="Proteomes" id="UP001501353"/>
    </source>
</evidence>
<dbReference type="InterPro" id="IPR000709">
    <property type="entry name" value="Leu_Ile_Val-bd"/>
</dbReference>
<dbReference type="InterPro" id="IPR028082">
    <property type="entry name" value="Peripla_BP_I"/>
</dbReference>
<dbReference type="SUPFAM" id="SSF53822">
    <property type="entry name" value="Periplasmic binding protein-like I"/>
    <property type="match status" value="1"/>
</dbReference>
<organism evidence="6 7">
    <name type="scientific">Actimicrobium antarcticum</name>
    <dbReference type="NCBI Taxonomy" id="1051899"/>
    <lineage>
        <taxon>Bacteria</taxon>
        <taxon>Pseudomonadati</taxon>
        <taxon>Pseudomonadota</taxon>
        <taxon>Betaproteobacteria</taxon>
        <taxon>Burkholderiales</taxon>
        <taxon>Oxalobacteraceae</taxon>
        <taxon>Actimicrobium</taxon>
    </lineage>
</organism>
<feature type="domain" description="Leucine-binding protein" evidence="5">
    <location>
        <begin position="12"/>
        <end position="338"/>
    </location>
</feature>
<dbReference type="InterPro" id="IPR051010">
    <property type="entry name" value="BCAA_transport"/>
</dbReference>